<name>A0A1P9WYZ5_9BACT</name>
<dbReference type="RefSeq" id="WP_077132002.1">
    <property type="nucleotide sequence ID" value="NZ_CP014263.1"/>
</dbReference>
<proteinExistence type="predicted"/>
<reference evidence="2 3" key="1">
    <citation type="submission" date="2016-01" db="EMBL/GenBank/DDBJ databases">
        <authorList>
            <person name="Oliw E.H."/>
        </authorList>
    </citation>
    <scope>NUCLEOTIDE SEQUENCE [LARGE SCALE GENOMIC DNA]</scope>
    <source>
        <strain evidence="2 3">DY10</strain>
    </source>
</reference>
<dbReference type="PANTHER" id="PTHR43377:SF1">
    <property type="entry name" value="BILIVERDIN REDUCTASE A"/>
    <property type="match status" value="1"/>
</dbReference>
<dbReference type="GO" id="GO:0000166">
    <property type="term" value="F:nucleotide binding"/>
    <property type="evidence" value="ECO:0007669"/>
    <property type="project" value="InterPro"/>
</dbReference>
<dbReference type="PANTHER" id="PTHR43377">
    <property type="entry name" value="BILIVERDIN REDUCTASE A"/>
    <property type="match status" value="1"/>
</dbReference>
<evidence type="ECO:0000313" key="3">
    <source>
        <dbReference type="Proteomes" id="UP000187941"/>
    </source>
</evidence>
<dbReference type="OrthoDB" id="9815825at2"/>
<dbReference type="KEGG" id="smon:AWR27_15345"/>
<gene>
    <name evidence="2" type="ORF">AWR27_15345</name>
</gene>
<dbReference type="SUPFAM" id="SSF51735">
    <property type="entry name" value="NAD(P)-binding Rossmann-fold domains"/>
    <property type="match status" value="1"/>
</dbReference>
<dbReference type="InterPro" id="IPR036291">
    <property type="entry name" value="NAD(P)-bd_dom_sf"/>
</dbReference>
<keyword evidence="3" id="KW-1185">Reference proteome</keyword>
<evidence type="ECO:0000259" key="1">
    <source>
        <dbReference type="Pfam" id="PF01408"/>
    </source>
</evidence>
<dbReference type="Gene3D" id="3.30.360.10">
    <property type="entry name" value="Dihydrodipicolinate Reductase, domain 2"/>
    <property type="match status" value="1"/>
</dbReference>
<dbReference type="AlphaFoldDB" id="A0A1P9WYZ5"/>
<dbReference type="InterPro" id="IPR000683">
    <property type="entry name" value="Gfo/Idh/MocA-like_OxRdtase_N"/>
</dbReference>
<dbReference type="STRING" id="1178516.AWR27_15345"/>
<dbReference type="InterPro" id="IPR051450">
    <property type="entry name" value="Gfo/Idh/MocA_Oxidoreductases"/>
</dbReference>
<dbReference type="Pfam" id="PF01408">
    <property type="entry name" value="GFO_IDH_MocA"/>
    <property type="match status" value="1"/>
</dbReference>
<sequence length="385" mass="44107">MSRLRKLFRFAGLYGWQRTLTKTIARNRRLTRWLPTHLPNTGKADVSVIGCGQFAFSTVCFFLRKHMKNRFLSAYDPDVFQRQSLGRYYGFRQAASTPNALLTEPGLRVLYVLSNHASHTPYAVAGLDRGLTVYIEKPVAISWQQLVALSAAQRRSTGQLVAGYNRPYAPAIQTLRERVRAMPNTGSFVLTMHINGHAIATDHWYRHPAEGSRICGNLGHWIDLTLHVWHWRSLPNWIDVRLTCARAAEPDDSLCLTLTTDHHDLATIVLTSQTEPFEGVCEYINVQYGNLIARIDDFRSLTCWQGPHRQTIRYQPKNLGHERTVLQPFRPNNREWREVELSSLLMLHVYDMLLTGAEVSRFVIADQYACFEQAVNEVNNCPIPF</sequence>
<accession>A0A1P9WYZ5</accession>
<dbReference type="Gene3D" id="3.40.50.720">
    <property type="entry name" value="NAD(P)-binding Rossmann-like Domain"/>
    <property type="match status" value="1"/>
</dbReference>
<organism evidence="2 3">
    <name type="scientific">Spirosoma montaniterrae</name>
    <dbReference type="NCBI Taxonomy" id="1178516"/>
    <lineage>
        <taxon>Bacteria</taxon>
        <taxon>Pseudomonadati</taxon>
        <taxon>Bacteroidota</taxon>
        <taxon>Cytophagia</taxon>
        <taxon>Cytophagales</taxon>
        <taxon>Cytophagaceae</taxon>
        <taxon>Spirosoma</taxon>
    </lineage>
</organism>
<dbReference type="Proteomes" id="UP000187941">
    <property type="component" value="Chromosome"/>
</dbReference>
<protein>
    <recommendedName>
        <fullName evidence="1">Gfo/Idh/MocA-like oxidoreductase N-terminal domain-containing protein</fullName>
    </recommendedName>
</protein>
<feature type="domain" description="Gfo/Idh/MocA-like oxidoreductase N-terminal" evidence="1">
    <location>
        <begin position="46"/>
        <end position="162"/>
    </location>
</feature>
<evidence type="ECO:0000313" key="2">
    <source>
        <dbReference type="EMBL" id="AQG80574.1"/>
    </source>
</evidence>
<dbReference type="EMBL" id="CP014263">
    <property type="protein sequence ID" value="AQG80574.1"/>
    <property type="molecule type" value="Genomic_DNA"/>
</dbReference>